<dbReference type="Proteomes" id="UP001326715">
    <property type="component" value="Chromosome"/>
</dbReference>
<dbReference type="Proteomes" id="UP000183788">
    <property type="component" value="Unassembled WGS sequence"/>
</dbReference>
<dbReference type="EMBL" id="CP140154">
    <property type="protein sequence ID" value="WQG89799.1"/>
    <property type="molecule type" value="Genomic_DNA"/>
</dbReference>
<evidence type="ECO:0000313" key="3">
    <source>
        <dbReference type="Proteomes" id="UP000183788"/>
    </source>
</evidence>
<dbReference type="RefSeq" id="WP_262487750.1">
    <property type="nucleotide sequence ID" value="NZ_CP139972.1"/>
</dbReference>
<reference evidence="1 3" key="1">
    <citation type="submission" date="2016-11" db="EMBL/GenBank/DDBJ databases">
        <authorList>
            <person name="Jaros S."/>
            <person name="Januszkiewicz K."/>
            <person name="Wedrychowicz H."/>
        </authorList>
    </citation>
    <scope>NUCLEOTIDE SEQUENCE [LARGE SCALE GENOMIC DNA]</scope>
    <source>
        <strain evidence="1 3">DSM 784</strain>
    </source>
</reference>
<protein>
    <submittedName>
        <fullName evidence="1">Uncharacterized protein</fullName>
    </submittedName>
</protein>
<name>A0A1K1M7H9_9BACT</name>
<dbReference type="AlphaFoldDB" id="A0A1K1M7H9"/>
<proteinExistence type="predicted"/>
<sequence length="41" mass="4461">MNEQAQQKPVWTTPDLKVYEVNDVTLGNGGVGFDFASESST</sequence>
<accession>A0A1K1M7H9</accession>
<gene>
    <name evidence="1" type="ORF">SAMN05661012_00506</name>
    <name evidence="2" type="ORF">SR876_33240</name>
</gene>
<keyword evidence="4" id="KW-1185">Reference proteome</keyword>
<evidence type="ECO:0000313" key="4">
    <source>
        <dbReference type="Proteomes" id="UP001326715"/>
    </source>
</evidence>
<reference evidence="2 4" key="2">
    <citation type="submission" date="2023-11" db="EMBL/GenBank/DDBJ databases">
        <title>MicrobeMod: A computational toolkit for identifying prokaryotic methylation and restriction-modification with nanopore sequencing.</title>
        <authorList>
            <person name="Crits-Christoph A."/>
            <person name="Kang S.C."/>
            <person name="Lee H."/>
            <person name="Ostrov N."/>
        </authorList>
    </citation>
    <scope>NUCLEOTIDE SEQUENCE [LARGE SCALE GENOMIC DNA]</scope>
    <source>
        <strain evidence="2 4">ATCC 23090</strain>
    </source>
</reference>
<evidence type="ECO:0000313" key="1">
    <source>
        <dbReference type="EMBL" id="SFW19108.1"/>
    </source>
</evidence>
<evidence type="ECO:0000313" key="2">
    <source>
        <dbReference type="EMBL" id="WQG89799.1"/>
    </source>
</evidence>
<dbReference type="EMBL" id="FPIZ01000001">
    <property type="protein sequence ID" value="SFW19108.1"/>
    <property type="molecule type" value="Genomic_DNA"/>
</dbReference>
<organism evidence="1 3">
    <name type="scientific">Chitinophaga sancti</name>
    <dbReference type="NCBI Taxonomy" id="1004"/>
    <lineage>
        <taxon>Bacteria</taxon>
        <taxon>Pseudomonadati</taxon>
        <taxon>Bacteroidota</taxon>
        <taxon>Chitinophagia</taxon>
        <taxon>Chitinophagales</taxon>
        <taxon>Chitinophagaceae</taxon>
        <taxon>Chitinophaga</taxon>
    </lineage>
</organism>
<dbReference type="STRING" id="1004.SAMN05661012_00506"/>